<organism evidence="6 7">
    <name type="scientific">Rhododendron simsii</name>
    <name type="common">Sims's rhododendron</name>
    <dbReference type="NCBI Taxonomy" id="118357"/>
    <lineage>
        <taxon>Eukaryota</taxon>
        <taxon>Viridiplantae</taxon>
        <taxon>Streptophyta</taxon>
        <taxon>Embryophyta</taxon>
        <taxon>Tracheophyta</taxon>
        <taxon>Spermatophyta</taxon>
        <taxon>Magnoliopsida</taxon>
        <taxon>eudicotyledons</taxon>
        <taxon>Gunneridae</taxon>
        <taxon>Pentapetalae</taxon>
        <taxon>asterids</taxon>
        <taxon>Ericales</taxon>
        <taxon>Ericaceae</taxon>
        <taxon>Ericoideae</taxon>
        <taxon>Rhodoreae</taxon>
        <taxon>Rhododendron</taxon>
    </lineage>
</organism>
<dbReference type="Gene3D" id="1.10.1780.10">
    <property type="entry name" value="Clp, N-terminal domain"/>
    <property type="match status" value="1"/>
</dbReference>
<accession>A0A834LUA8</accession>
<dbReference type="EMBL" id="WJXA01000003">
    <property type="protein sequence ID" value="KAF7148349.1"/>
    <property type="molecule type" value="Genomic_DNA"/>
</dbReference>
<dbReference type="Gene3D" id="3.40.50.300">
    <property type="entry name" value="P-loop containing nucleotide triphosphate hydrolases"/>
    <property type="match status" value="1"/>
</dbReference>
<evidence type="ECO:0000256" key="3">
    <source>
        <dbReference type="PROSITE-ProRule" id="PRU01251"/>
    </source>
</evidence>
<name>A0A834LUA8_RHOSS</name>
<dbReference type="Pfam" id="PF23569">
    <property type="entry name" value="NBD_SMAX1"/>
    <property type="match status" value="1"/>
</dbReference>
<feature type="region of interest" description="Disordered" evidence="4">
    <location>
        <begin position="571"/>
        <end position="594"/>
    </location>
</feature>
<comment type="similarity">
    <text evidence="1">Belongs to the ClpA/ClpB family.</text>
</comment>
<keyword evidence="7" id="KW-1185">Reference proteome</keyword>
<feature type="region of interest" description="Disordered" evidence="4">
    <location>
        <begin position="797"/>
        <end position="845"/>
    </location>
</feature>
<dbReference type="InterPro" id="IPR027417">
    <property type="entry name" value="P-loop_NTPase"/>
</dbReference>
<feature type="compositionally biased region" description="Low complexity" evidence="4">
    <location>
        <begin position="580"/>
        <end position="594"/>
    </location>
</feature>
<dbReference type="OrthoDB" id="750498at2759"/>
<protein>
    <recommendedName>
        <fullName evidence="5">Clp R domain-containing protein</fullName>
    </recommendedName>
</protein>
<feature type="domain" description="Clp R" evidence="5">
    <location>
        <begin position="8"/>
        <end position="173"/>
    </location>
</feature>
<reference evidence="6" key="1">
    <citation type="submission" date="2019-11" db="EMBL/GenBank/DDBJ databases">
        <authorList>
            <person name="Liu Y."/>
            <person name="Hou J."/>
            <person name="Li T.-Q."/>
            <person name="Guan C.-H."/>
            <person name="Wu X."/>
            <person name="Wu H.-Z."/>
            <person name="Ling F."/>
            <person name="Zhang R."/>
            <person name="Shi X.-G."/>
            <person name="Ren J.-P."/>
            <person name="Chen E.-F."/>
            <person name="Sun J.-M."/>
        </authorList>
    </citation>
    <scope>NUCLEOTIDE SEQUENCE</scope>
    <source>
        <strain evidence="6">Adult_tree_wgs_1</strain>
        <tissue evidence="6">Leaves</tissue>
    </source>
</reference>
<evidence type="ECO:0000259" key="5">
    <source>
        <dbReference type="PROSITE" id="PS51903"/>
    </source>
</evidence>
<dbReference type="PROSITE" id="PS51903">
    <property type="entry name" value="CLP_R"/>
    <property type="match status" value="1"/>
</dbReference>
<dbReference type="InterPro" id="IPR004176">
    <property type="entry name" value="Clp_R_N"/>
</dbReference>
<dbReference type="Proteomes" id="UP000626092">
    <property type="component" value="Unassembled WGS sequence"/>
</dbReference>
<dbReference type="PANTHER" id="PTHR43572:SF80">
    <property type="entry name" value="PROTEIN SMAX1-LIKE 3-LIKE"/>
    <property type="match status" value="1"/>
</dbReference>
<evidence type="ECO:0000313" key="7">
    <source>
        <dbReference type="Proteomes" id="UP000626092"/>
    </source>
</evidence>
<keyword evidence="2 3" id="KW-0677">Repeat</keyword>
<gene>
    <name evidence="6" type="ORF">RHSIM_Rhsim03G0096500</name>
</gene>
<evidence type="ECO:0000256" key="4">
    <source>
        <dbReference type="SAM" id="MobiDB-lite"/>
    </source>
</evidence>
<sequence>MRTGGYTVHQTLTTESATIVKQAITLARRRGHAQVTPLHVATAMLASSTALLRAACLQSHSHPLQCKALELCFNVALNRLPTTASSPILGLHSHHHHPPSLSNALVAAFKRAQAHQRRGSIENQQQPILALKVELEQLVISILDDPSVSRVMREAGFSSTQVKTNVEQAVSLEVCSHSSIESSKPSPILGSSHHVSQFPSLSHFKVKFNTPNDHVRNEDITGVLDSLMSKKRRNSVVVGECLASAEGVVRRVIDKFDRGDVPIEMRNVQFISLPLLSLKNLPIDEAEKRIGELRSLVKGYLPRGVVLYLGDLQWVSEFWSNYGGHSRSYYCPVALMIMELSRLLGGVNGESGKIWLMGIATFKTYMRCRAGQPSLQTLWQLHPLTIPVGSLGLSLNLESDLEGQFESKVSGLEESRWSEIKLGVEKNLTCCKECLVSYNKEAQSMALSTSSYYNEYSTTTSISSSLPSWLQKYKQENKSSQTTHDQEFIKLKELCKKWNLICSSIHKQSNFLGKALNFSSSSSPCSSTSISSHDQSSHNLHNSLLNWPTLFEPKQSPKEHQFLVSQNDYKGTEPKPDLLSNPNSSPNSASSSEANEGFECLNSFKELNPENLKTLCNALGRKVPWQKEIIPEIATTILECRSGVISRKGNLKNRESKEEAWLFFLGLDSIGKEKVAKELAKVVFGSKSNFVTIGISSYSATRADSSEEEFSNKRARDESGSSYLERFAQAVEENPSRVFLMEDLEQVDYFSQKGIKKAIDSGRIMFNGGESVPLRDAIVIFSGESLSSMSRACSPPIIIRPKCGGDQREEKDDEEDEDSELERRVGGTSLDLNLATGDDSGDEHSVGEIGILDSVDRQILFKIQVL</sequence>
<evidence type="ECO:0000256" key="1">
    <source>
        <dbReference type="ARBA" id="ARBA00008675"/>
    </source>
</evidence>
<feature type="compositionally biased region" description="Acidic residues" evidence="4">
    <location>
        <begin position="811"/>
        <end position="820"/>
    </location>
</feature>
<dbReference type="AlphaFoldDB" id="A0A834LUA8"/>
<dbReference type="SUPFAM" id="SSF52540">
    <property type="entry name" value="P-loop containing nucleoside triphosphate hydrolases"/>
    <property type="match status" value="1"/>
</dbReference>
<evidence type="ECO:0000313" key="6">
    <source>
        <dbReference type="EMBL" id="KAF7148349.1"/>
    </source>
</evidence>
<proteinExistence type="inferred from homology"/>
<dbReference type="InterPro" id="IPR058680">
    <property type="entry name" value="NBD_SMAX1-like"/>
</dbReference>
<comment type="caution">
    <text evidence="6">The sequence shown here is derived from an EMBL/GenBank/DDBJ whole genome shotgun (WGS) entry which is preliminary data.</text>
</comment>
<dbReference type="PANTHER" id="PTHR43572">
    <property type="entry name" value="CHAPERONE PROTEIN CLPD, CHLOROPLASTIC"/>
    <property type="match status" value="1"/>
</dbReference>
<dbReference type="InterPro" id="IPR051650">
    <property type="entry name" value="SL_signaling_regulator"/>
</dbReference>
<dbReference type="SUPFAM" id="SSF81923">
    <property type="entry name" value="Double Clp-N motif"/>
    <property type="match status" value="1"/>
</dbReference>
<evidence type="ECO:0000256" key="2">
    <source>
        <dbReference type="ARBA" id="ARBA00022737"/>
    </source>
</evidence>
<dbReference type="InterPro" id="IPR036628">
    <property type="entry name" value="Clp_N_dom_sf"/>
</dbReference>